<dbReference type="InterPro" id="IPR001851">
    <property type="entry name" value="ABC_transp_permease"/>
</dbReference>
<feature type="transmembrane region" description="Helical" evidence="9">
    <location>
        <begin position="12"/>
        <end position="30"/>
    </location>
</feature>
<evidence type="ECO:0000256" key="1">
    <source>
        <dbReference type="ARBA" id="ARBA00004651"/>
    </source>
</evidence>
<feature type="transmembrane region" description="Helical" evidence="9">
    <location>
        <begin position="212"/>
        <end position="233"/>
    </location>
</feature>
<keyword evidence="2" id="KW-0813">Transport</keyword>
<keyword evidence="7 9" id="KW-0472">Membrane</keyword>
<dbReference type="EMBL" id="LLXX01000161">
    <property type="protein sequence ID" value="KRR01142.1"/>
    <property type="molecule type" value="Genomic_DNA"/>
</dbReference>
<evidence type="ECO:0000256" key="8">
    <source>
        <dbReference type="ARBA" id="ARBA00037998"/>
    </source>
</evidence>
<keyword evidence="11" id="KW-1185">Reference proteome</keyword>
<keyword evidence="3" id="KW-1003">Cell membrane</keyword>
<dbReference type="OrthoDB" id="9807115at2"/>
<feature type="transmembrane region" description="Helical" evidence="9">
    <location>
        <begin position="271"/>
        <end position="294"/>
    </location>
</feature>
<keyword evidence="4 9" id="KW-0812">Transmembrane</keyword>
<comment type="caution">
    <text evidence="10">The sequence shown here is derived from an EMBL/GenBank/DDBJ whole genome shotgun (WGS) entry which is preliminary data.</text>
</comment>
<proteinExistence type="inferred from homology"/>
<dbReference type="PANTHER" id="PTHR11795">
    <property type="entry name" value="BRANCHED-CHAIN AMINO ACID TRANSPORT SYSTEM PERMEASE PROTEIN LIVH"/>
    <property type="match status" value="1"/>
</dbReference>
<evidence type="ECO:0000256" key="5">
    <source>
        <dbReference type="ARBA" id="ARBA00022970"/>
    </source>
</evidence>
<dbReference type="STRING" id="1518501.CQ10_10250"/>
<evidence type="ECO:0000256" key="6">
    <source>
        <dbReference type="ARBA" id="ARBA00022989"/>
    </source>
</evidence>
<evidence type="ECO:0000313" key="10">
    <source>
        <dbReference type="EMBL" id="KRR01142.1"/>
    </source>
</evidence>
<dbReference type="InterPro" id="IPR052157">
    <property type="entry name" value="BCAA_transport_permease"/>
</dbReference>
<evidence type="ECO:0000313" key="11">
    <source>
        <dbReference type="Proteomes" id="UP000051913"/>
    </source>
</evidence>
<dbReference type="Proteomes" id="UP000051913">
    <property type="component" value="Unassembled WGS sequence"/>
</dbReference>
<dbReference type="RefSeq" id="WP_057853505.1">
    <property type="nucleotide sequence ID" value="NZ_LLXX01000161.1"/>
</dbReference>
<keyword evidence="5" id="KW-0029">Amino-acid transport</keyword>
<feature type="transmembrane region" description="Helical" evidence="9">
    <location>
        <begin position="37"/>
        <end position="56"/>
    </location>
</feature>
<evidence type="ECO:0000256" key="7">
    <source>
        <dbReference type="ARBA" id="ARBA00023136"/>
    </source>
</evidence>
<organism evidence="10 11">
    <name type="scientific">Bradyrhizobium valentinum</name>
    <dbReference type="NCBI Taxonomy" id="1518501"/>
    <lineage>
        <taxon>Bacteria</taxon>
        <taxon>Pseudomonadati</taxon>
        <taxon>Pseudomonadota</taxon>
        <taxon>Alphaproteobacteria</taxon>
        <taxon>Hyphomicrobiales</taxon>
        <taxon>Nitrobacteraceae</taxon>
        <taxon>Bradyrhizobium</taxon>
    </lineage>
</organism>
<gene>
    <name evidence="10" type="ORF">CP49_05875</name>
</gene>
<feature type="transmembrane region" description="Helical" evidence="9">
    <location>
        <begin position="240"/>
        <end position="259"/>
    </location>
</feature>
<sequence>MLVLVEQSLNGLQFGLLLFLLAAGLTLVFGIMDFVNLAHGSLYMMGAYFAATFVAWTNSFVLGILMALGATLLLGIALEFIALRHLYGRDHLDQVLATFGLILFFNDAVRLIWGPAGLSLPLPAWLTVPVQIVPGVFYPAYRLSIIVVALAVAALLYIVVMRTRIGMLIRAGASNREMIGALGINIKLLFTLVFGLGAALAGLAGLMQAPILTVQIGMGENILILAFVIIVIGGIGSIRGAFMAAIFVGMIDTLGRAFLPDLLRTVLSSAAASTAAPALSSMLIYLLMAIVLVVRPEGLFPAAKR</sequence>
<feature type="transmembrane region" description="Helical" evidence="9">
    <location>
        <begin position="95"/>
        <end position="116"/>
    </location>
</feature>
<protein>
    <submittedName>
        <fullName evidence="10">ABC transporter permease</fullName>
    </submittedName>
</protein>
<evidence type="ECO:0000256" key="3">
    <source>
        <dbReference type="ARBA" id="ARBA00022475"/>
    </source>
</evidence>
<evidence type="ECO:0000256" key="4">
    <source>
        <dbReference type="ARBA" id="ARBA00022692"/>
    </source>
</evidence>
<evidence type="ECO:0000256" key="9">
    <source>
        <dbReference type="SAM" id="Phobius"/>
    </source>
</evidence>
<evidence type="ECO:0000256" key="2">
    <source>
        <dbReference type="ARBA" id="ARBA00022448"/>
    </source>
</evidence>
<comment type="similarity">
    <text evidence="8">Belongs to the binding-protein-dependent transport system permease family. LivHM subfamily.</text>
</comment>
<dbReference type="GO" id="GO:0022857">
    <property type="term" value="F:transmembrane transporter activity"/>
    <property type="evidence" value="ECO:0007669"/>
    <property type="project" value="InterPro"/>
</dbReference>
<dbReference type="Pfam" id="PF02653">
    <property type="entry name" value="BPD_transp_2"/>
    <property type="match status" value="1"/>
</dbReference>
<keyword evidence="6 9" id="KW-1133">Transmembrane helix</keyword>
<comment type="subcellular location">
    <subcellularLocation>
        <location evidence="1">Cell membrane</location>
        <topology evidence="1">Multi-pass membrane protein</topology>
    </subcellularLocation>
</comment>
<dbReference type="GO" id="GO:0005886">
    <property type="term" value="C:plasma membrane"/>
    <property type="evidence" value="ECO:0007669"/>
    <property type="project" value="UniProtKB-SubCell"/>
</dbReference>
<feature type="transmembrane region" description="Helical" evidence="9">
    <location>
        <begin position="62"/>
        <end position="83"/>
    </location>
</feature>
<feature type="transmembrane region" description="Helical" evidence="9">
    <location>
        <begin position="181"/>
        <end position="206"/>
    </location>
</feature>
<name>A0A0R3LYI5_9BRAD</name>
<feature type="transmembrane region" description="Helical" evidence="9">
    <location>
        <begin position="136"/>
        <end position="160"/>
    </location>
</feature>
<reference evidence="10 11" key="1">
    <citation type="submission" date="2014-03" db="EMBL/GenBank/DDBJ databases">
        <title>Bradyrhizobium valentinum sp. nov., isolated from effective nodules of Lupinus mariae-josephae, a lupine endemic of basic-lime soils in Eastern Spain.</title>
        <authorList>
            <person name="Duran D."/>
            <person name="Rey L."/>
            <person name="Navarro A."/>
            <person name="Busquets A."/>
            <person name="Imperial J."/>
            <person name="Ruiz-Argueso T."/>
        </authorList>
    </citation>
    <scope>NUCLEOTIDE SEQUENCE [LARGE SCALE GENOMIC DNA]</scope>
    <source>
        <strain evidence="10 11">LmjM3</strain>
    </source>
</reference>
<dbReference type="AlphaFoldDB" id="A0A0R3LYI5"/>
<accession>A0A0R3LYI5</accession>
<dbReference type="CDD" id="cd06582">
    <property type="entry name" value="TM_PBP1_LivH_like"/>
    <property type="match status" value="1"/>
</dbReference>
<dbReference type="PANTHER" id="PTHR11795:SF442">
    <property type="entry name" value="ABC TRANSPORTER ATP-BINDING PROTEIN"/>
    <property type="match status" value="1"/>
</dbReference>
<dbReference type="GO" id="GO:0006865">
    <property type="term" value="P:amino acid transport"/>
    <property type="evidence" value="ECO:0007669"/>
    <property type="project" value="UniProtKB-KW"/>
</dbReference>